<dbReference type="Proteomes" id="UP000054516">
    <property type="component" value="Unassembled WGS sequence"/>
</dbReference>
<evidence type="ECO:0000313" key="1">
    <source>
        <dbReference type="EMBL" id="GAW25898.1"/>
    </source>
</evidence>
<accession>A0A1S8A722</accession>
<evidence type="ECO:0000313" key="2">
    <source>
        <dbReference type="Proteomes" id="UP000054516"/>
    </source>
</evidence>
<sequence>MPGAPIRAHVYAPPAARRHRRGQLGRGRLAFVRVGGKLLRFRLRDAPVRRAPTTPSAAMWPAAGHVVLDVD</sequence>
<proteinExistence type="predicted"/>
<organism evidence="1">
    <name type="scientific">Rosellinia necatrix</name>
    <name type="common">White root-rot fungus</name>
    <dbReference type="NCBI Taxonomy" id="77044"/>
    <lineage>
        <taxon>Eukaryota</taxon>
        <taxon>Fungi</taxon>
        <taxon>Dikarya</taxon>
        <taxon>Ascomycota</taxon>
        <taxon>Pezizomycotina</taxon>
        <taxon>Sordariomycetes</taxon>
        <taxon>Xylariomycetidae</taxon>
        <taxon>Xylariales</taxon>
        <taxon>Xylariaceae</taxon>
        <taxon>Rosellinia</taxon>
    </lineage>
</organism>
<dbReference type="AlphaFoldDB" id="A0A1S8A722"/>
<gene>
    <name evidence="1" type="ORF">SAMD00023353_1501160</name>
</gene>
<keyword evidence="2" id="KW-1185">Reference proteome</keyword>
<reference evidence="1" key="1">
    <citation type="submission" date="2016-03" db="EMBL/GenBank/DDBJ databases">
        <title>Draft genome sequence of Rosellinia necatrix.</title>
        <authorList>
            <person name="Kanematsu S."/>
        </authorList>
    </citation>
    <scope>NUCLEOTIDE SEQUENCE [LARGE SCALE GENOMIC DNA]</scope>
    <source>
        <strain evidence="1">W97</strain>
    </source>
</reference>
<name>A0A1S8A722_ROSNE</name>
<dbReference type="EMBL" id="DF977460">
    <property type="protein sequence ID" value="GAW25898.1"/>
    <property type="molecule type" value="Genomic_DNA"/>
</dbReference>
<protein>
    <submittedName>
        <fullName evidence="1">Uncharacterized protein</fullName>
    </submittedName>
</protein>